<dbReference type="AlphaFoldDB" id="A0A437RGU3"/>
<keyword evidence="1" id="KW-1133">Transmembrane helix</keyword>
<dbReference type="Pfam" id="PF07386">
    <property type="entry name" value="DUF1499"/>
    <property type="match status" value="1"/>
</dbReference>
<feature type="transmembrane region" description="Helical" evidence="1">
    <location>
        <begin position="87"/>
        <end position="106"/>
    </location>
</feature>
<dbReference type="InterPro" id="IPR010865">
    <property type="entry name" value="DUF1499"/>
</dbReference>
<gene>
    <name evidence="2" type="ORF">EOE66_08880</name>
</gene>
<proteinExistence type="predicted"/>
<evidence type="ECO:0000313" key="2">
    <source>
        <dbReference type="EMBL" id="RVU45983.1"/>
    </source>
</evidence>
<evidence type="ECO:0000313" key="3">
    <source>
        <dbReference type="Proteomes" id="UP000285575"/>
    </source>
</evidence>
<keyword evidence="1" id="KW-0812">Transmembrane</keyword>
<feature type="transmembrane region" description="Helical" evidence="1">
    <location>
        <begin position="58"/>
        <end position="75"/>
    </location>
</feature>
<dbReference type="Proteomes" id="UP000285575">
    <property type="component" value="Unassembled WGS sequence"/>
</dbReference>
<evidence type="ECO:0000256" key="1">
    <source>
        <dbReference type="SAM" id="Phobius"/>
    </source>
</evidence>
<accession>A0A437RGU3</accession>
<name>A0A437RGU3_9BURK</name>
<keyword evidence="1" id="KW-0472">Membrane</keyword>
<protein>
    <submittedName>
        <fullName evidence="2">DUF1499 domain-containing protein</fullName>
    </submittedName>
</protein>
<dbReference type="EMBL" id="SACR01000003">
    <property type="protein sequence ID" value="RVU45983.1"/>
    <property type="molecule type" value="Genomic_DNA"/>
</dbReference>
<reference evidence="2 3" key="1">
    <citation type="submission" date="2019-01" db="EMBL/GenBank/DDBJ databases">
        <authorList>
            <person name="Chen W.-M."/>
        </authorList>
    </citation>
    <scope>NUCLEOTIDE SEQUENCE [LARGE SCALE GENOMIC DNA]</scope>
    <source>
        <strain evidence="2 3">KYPY4</strain>
    </source>
</reference>
<keyword evidence="3" id="KW-1185">Reference proteome</keyword>
<feature type="transmembrane region" description="Helical" evidence="1">
    <location>
        <begin position="21"/>
        <end position="46"/>
    </location>
</feature>
<organism evidence="2 3">
    <name type="scientific">Rubrivivax rivuli</name>
    <dbReference type="NCBI Taxonomy" id="1862385"/>
    <lineage>
        <taxon>Bacteria</taxon>
        <taxon>Pseudomonadati</taxon>
        <taxon>Pseudomonadota</taxon>
        <taxon>Betaproteobacteria</taxon>
        <taxon>Burkholderiales</taxon>
        <taxon>Sphaerotilaceae</taxon>
        <taxon>Rubrivivax</taxon>
    </lineage>
</organism>
<sequence length="257" mass="27446">MHSAMKAEAMPKSTKPLSRPASWGLILGLAAITTIVASGIGYRLGWWPFTRGLQVSEWATYGAGVALVLSGIGLIQARPRAVRRGRAIAVLGLLVALLPLGMALQWEYASRTTPPINDISTDTADAPVFWDMPNPTDYPGGKSAALQRAAYPDVVPLKLGLTPEQAFAQALSVAQEKGWTVVASVPAEGRIEATSSSLLYGFIDEVIVRVKTADGGALVDVRSRSRLGRIDRGVNAKRIRDYMASLQARATANKPQP</sequence>
<dbReference type="OrthoDB" id="9793534at2"/>
<comment type="caution">
    <text evidence="2">The sequence shown here is derived from an EMBL/GenBank/DDBJ whole genome shotgun (WGS) entry which is preliminary data.</text>
</comment>